<evidence type="ECO:0000256" key="1">
    <source>
        <dbReference type="SAM" id="MobiDB-lite"/>
    </source>
</evidence>
<evidence type="ECO:0000313" key="3">
    <source>
        <dbReference type="Proteomes" id="UP000095038"/>
    </source>
</evidence>
<accession>A0A1D2VRA5</accession>
<name>A0A1D2VRA5_9ASCO</name>
<dbReference type="Proteomes" id="UP000095038">
    <property type="component" value="Unassembled WGS sequence"/>
</dbReference>
<feature type="compositionally biased region" description="Low complexity" evidence="1">
    <location>
        <begin position="268"/>
        <end position="279"/>
    </location>
</feature>
<dbReference type="EMBL" id="KV454475">
    <property type="protein sequence ID" value="ODV64130.1"/>
    <property type="molecule type" value="Genomic_DNA"/>
</dbReference>
<sequence>MSKPGAHQQKLVQQKPVQHGVGQYVEHSDGYGIEEDDGDGECKHDGANGGNVNENENGNSTANDDNGDEDGDEDTSIHEINLSDISVDENQGPAAPQTAQTAPAAQTAGWVPMTQLRMNSHSEALLKECLSKFPDRALDLLAVVKASVGRSACSKSKLASLDKRLQNTHEPVPTFEGFPTNIRALAEQQQARLTHAPVVVGGQTYMATAETPLAVPDQFRVVLFGSGVSDKQRLQIKQQRRQENRILRREKMKKRNKRIKLQKKLQRQQHQQQNKKVGN</sequence>
<reference evidence="3" key="1">
    <citation type="submission" date="2016-05" db="EMBL/GenBank/DDBJ databases">
        <title>Comparative genomics of biotechnologically important yeasts.</title>
        <authorList>
            <consortium name="DOE Joint Genome Institute"/>
            <person name="Riley R."/>
            <person name="Haridas S."/>
            <person name="Wolfe K.H."/>
            <person name="Lopes M.R."/>
            <person name="Hittinger C.T."/>
            <person name="Goker M."/>
            <person name="Salamov A."/>
            <person name="Wisecaver J."/>
            <person name="Long T.M."/>
            <person name="Aerts A.L."/>
            <person name="Barry K."/>
            <person name="Choi C."/>
            <person name="Clum A."/>
            <person name="Coughlan A.Y."/>
            <person name="Deshpande S."/>
            <person name="Douglass A.P."/>
            <person name="Hanson S.J."/>
            <person name="Klenk H.-P."/>
            <person name="Labutti K."/>
            <person name="Lapidus A."/>
            <person name="Lindquist E."/>
            <person name="Lipzen A."/>
            <person name="Meier-Kolthoff J.P."/>
            <person name="Ohm R.A."/>
            <person name="Otillar R.P."/>
            <person name="Pangilinan J."/>
            <person name="Peng Y."/>
            <person name="Rokas A."/>
            <person name="Rosa C.A."/>
            <person name="Scheuner C."/>
            <person name="Sibirny A.A."/>
            <person name="Slot J.C."/>
            <person name="Stielow J.B."/>
            <person name="Sun H."/>
            <person name="Kurtzman C.P."/>
            <person name="Blackwell M."/>
            <person name="Grigoriev I.V."/>
            <person name="Jeffries T.W."/>
        </authorList>
    </citation>
    <scope>NUCLEOTIDE SEQUENCE [LARGE SCALE GENOMIC DNA]</scope>
    <source>
        <strain evidence="3">DSM 1968</strain>
    </source>
</reference>
<feature type="region of interest" description="Disordered" evidence="1">
    <location>
        <begin position="1"/>
        <end position="76"/>
    </location>
</feature>
<proteinExistence type="predicted"/>
<evidence type="ECO:0000313" key="2">
    <source>
        <dbReference type="EMBL" id="ODV64130.1"/>
    </source>
</evidence>
<dbReference type="InParanoid" id="A0A1D2VRA5"/>
<dbReference type="AlphaFoldDB" id="A0A1D2VRA5"/>
<dbReference type="GeneID" id="30965129"/>
<keyword evidence="3" id="KW-1185">Reference proteome</keyword>
<dbReference type="RefSeq" id="XP_020050437.1">
    <property type="nucleotide sequence ID" value="XM_020191493.1"/>
</dbReference>
<feature type="region of interest" description="Disordered" evidence="1">
    <location>
        <begin position="234"/>
        <end position="279"/>
    </location>
</feature>
<feature type="compositionally biased region" description="Basic and acidic residues" evidence="1">
    <location>
        <begin position="240"/>
        <end position="249"/>
    </location>
</feature>
<protein>
    <submittedName>
        <fullName evidence="2">Uncharacterized protein</fullName>
    </submittedName>
</protein>
<gene>
    <name evidence="2" type="ORF">ASCRUDRAFT_68152</name>
</gene>
<feature type="compositionally biased region" description="Acidic residues" evidence="1">
    <location>
        <begin position="65"/>
        <end position="74"/>
    </location>
</feature>
<feature type="compositionally biased region" description="Basic residues" evidence="1">
    <location>
        <begin position="250"/>
        <end position="267"/>
    </location>
</feature>
<organism evidence="2 3">
    <name type="scientific">Ascoidea rubescens DSM 1968</name>
    <dbReference type="NCBI Taxonomy" id="1344418"/>
    <lineage>
        <taxon>Eukaryota</taxon>
        <taxon>Fungi</taxon>
        <taxon>Dikarya</taxon>
        <taxon>Ascomycota</taxon>
        <taxon>Saccharomycotina</taxon>
        <taxon>Saccharomycetes</taxon>
        <taxon>Ascoideaceae</taxon>
        <taxon>Ascoidea</taxon>
    </lineage>
</organism>
<feature type="compositionally biased region" description="Low complexity" evidence="1">
    <location>
        <begin position="50"/>
        <end position="59"/>
    </location>
</feature>